<dbReference type="SMART" id="SM00382">
    <property type="entry name" value="AAA"/>
    <property type="match status" value="3"/>
</dbReference>
<dbReference type="InterPro" id="IPR041627">
    <property type="entry name" value="AAA_lid_6"/>
</dbReference>
<keyword evidence="4" id="KW-0040">ANK repeat</keyword>
<feature type="compositionally biased region" description="Basic and acidic residues" evidence="6">
    <location>
        <begin position="1623"/>
        <end position="1634"/>
    </location>
</feature>
<evidence type="ECO:0000256" key="1">
    <source>
        <dbReference type="ARBA" id="ARBA00010378"/>
    </source>
</evidence>
<organism evidence="8 9">
    <name type="scientific">Tetraparma gracilis</name>
    <dbReference type="NCBI Taxonomy" id="2962635"/>
    <lineage>
        <taxon>Eukaryota</taxon>
        <taxon>Sar</taxon>
        <taxon>Stramenopiles</taxon>
        <taxon>Ochrophyta</taxon>
        <taxon>Bolidophyceae</taxon>
        <taxon>Parmales</taxon>
        <taxon>Triparmaceae</taxon>
        <taxon>Tetraparma</taxon>
    </lineage>
</organism>
<dbReference type="Pfam" id="PF12796">
    <property type="entry name" value="Ank_2"/>
    <property type="match status" value="2"/>
</dbReference>
<keyword evidence="5" id="KW-0175">Coiled coil</keyword>
<feature type="region of interest" description="Disordered" evidence="6">
    <location>
        <begin position="1618"/>
        <end position="1652"/>
    </location>
</feature>
<feature type="coiled-coil region" evidence="5">
    <location>
        <begin position="1682"/>
        <end position="1747"/>
    </location>
</feature>
<dbReference type="SUPFAM" id="SSF48403">
    <property type="entry name" value="Ankyrin repeat"/>
    <property type="match status" value="2"/>
</dbReference>
<dbReference type="InterPro" id="IPR003593">
    <property type="entry name" value="AAA+_ATPase"/>
</dbReference>
<feature type="compositionally biased region" description="Acidic residues" evidence="6">
    <location>
        <begin position="1635"/>
        <end position="1652"/>
    </location>
</feature>
<evidence type="ECO:0000313" key="8">
    <source>
        <dbReference type="EMBL" id="GMI24408.1"/>
    </source>
</evidence>
<feature type="repeat" description="ANK" evidence="4">
    <location>
        <begin position="353"/>
        <end position="385"/>
    </location>
</feature>
<comment type="caution">
    <text evidence="8">The sequence shown here is derived from an EMBL/GenBank/DDBJ whole genome shotgun (WGS) entry which is preliminary data.</text>
</comment>
<dbReference type="InterPro" id="IPR000641">
    <property type="entry name" value="CbxX/CfxQ"/>
</dbReference>
<proteinExistence type="inferred from homology"/>
<dbReference type="InterPro" id="IPR027417">
    <property type="entry name" value="P-loop_NTPase"/>
</dbReference>
<evidence type="ECO:0000256" key="5">
    <source>
        <dbReference type="SAM" id="Coils"/>
    </source>
</evidence>
<feature type="region of interest" description="Disordered" evidence="6">
    <location>
        <begin position="1"/>
        <end position="22"/>
    </location>
</feature>
<comment type="similarity">
    <text evidence="1">Belongs to the CbxX/CfxQ family.</text>
</comment>
<dbReference type="InterPro" id="IPR036770">
    <property type="entry name" value="Ankyrin_rpt-contain_sf"/>
</dbReference>
<dbReference type="Proteomes" id="UP001165060">
    <property type="component" value="Unassembled WGS sequence"/>
</dbReference>
<dbReference type="PANTHER" id="PTHR43392">
    <property type="entry name" value="AAA-TYPE ATPASE FAMILY PROTEIN / ANKYRIN REPEAT FAMILY PROTEIN"/>
    <property type="match status" value="1"/>
</dbReference>
<dbReference type="Gene3D" id="3.40.50.300">
    <property type="entry name" value="P-loop containing nucleotide triphosphate hydrolases"/>
    <property type="match status" value="4"/>
</dbReference>
<evidence type="ECO:0000256" key="4">
    <source>
        <dbReference type="PROSITE-ProRule" id="PRU00023"/>
    </source>
</evidence>
<keyword evidence="9" id="KW-1185">Reference proteome</keyword>
<dbReference type="InterPro" id="IPR050773">
    <property type="entry name" value="CbxX/CfxQ_RuBisCO_ESX"/>
</dbReference>
<keyword evidence="3" id="KW-0067">ATP-binding</keyword>
<dbReference type="Pfam" id="PF00023">
    <property type="entry name" value="Ank"/>
    <property type="match status" value="1"/>
</dbReference>
<evidence type="ECO:0000313" key="9">
    <source>
        <dbReference type="Proteomes" id="UP001165060"/>
    </source>
</evidence>
<feature type="domain" description="AAA+ ATPase" evidence="7">
    <location>
        <begin position="750"/>
        <end position="961"/>
    </location>
</feature>
<dbReference type="EMBL" id="BRYB01001380">
    <property type="protein sequence ID" value="GMI24408.1"/>
    <property type="molecule type" value="Genomic_DNA"/>
</dbReference>
<reference evidence="8 9" key="1">
    <citation type="journal article" date="2023" name="Commun. Biol.">
        <title>Genome analysis of Parmales, the sister group of diatoms, reveals the evolutionary specialization of diatoms from phago-mixotrophs to photoautotrophs.</title>
        <authorList>
            <person name="Ban H."/>
            <person name="Sato S."/>
            <person name="Yoshikawa S."/>
            <person name="Yamada K."/>
            <person name="Nakamura Y."/>
            <person name="Ichinomiya M."/>
            <person name="Sato N."/>
            <person name="Blanc-Mathieu R."/>
            <person name="Endo H."/>
            <person name="Kuwata A."/>
            <person name="Ogata H."/>
        </authorList>
    </citation>
    <scope>NUCLEOTIDE SEQUENCE [LARGE SCALE GENOMIC DNA]</scope>
</reference>
<keyword evidence="2" id="KW-0547">Nucleotide-binding</keyword>
<evidence type="ECO:0000256" key="6">
    <source>
        <dbReference type="SAM" id="MobiDB-lite"/>
    </source>
</evidence>
<dbReference type="Pfam" id="PF00004">
    <property type="entry name" value="AAA"/>
    <property type="match status" value="2"/>
</dbReference>
<dbReference type="PRINTS" id="PR00819">
    <property type="entry name" value="CBXCFQXSUPER"/>
</dbReference>
<dbReference type="SMART" id="SM00248">
    <property type="entry name" value="ANK"/>
    <property type="match status" value="7"/>
</dbReference>
<dbReference type="SUPFAM" id="SSF52540">
    <property type="entry name" value="P-loop containing nucleoside triphosphate hydrolases"/>
    <property type="match status" value="3"/>
</dbReference>
<accession>A0ABQ6MDQ7</accession>
<feature type="domain" description="AAA+ ATPase" evidence="7">
    <location>
        <begin position="1363"/>
        <end position="1695"/>
    </location>
</feature>
<evidence type="ECO:0000259" key="7">
    <source>
        <dbReference type="SMART" id="SM00382"/>
    </source>
</evidence>
<dbReference type="Pfam" id="PF17866">
    <property type="entry name" value="AAA_lid_6"/>
    <property type="match status" value="1"/>
</dbReference>
<evidence type="ECO:0000256" key="3">
    <source>
        <dbReference type="ARBA" id="ARBA00022840"/>
    </source>
</evidence>
<dbReference type="CDD" id="cd00009">
    <property type="entry name" value="AAA"/>
    <property type="match status" value="2"/>
</dbReference>
<feature type="domain" description="AAA+ ATPase" evidence="7">
    <location>
        <begin position="1095"/>
        <end position="1218"/>
    </location>
</feature>
<dbReference type="Gene3D" id="1.10.8.60">
    <property type="match status" value="2"/>
</dbReference>
<dbReference type="InterPro" id="IPR002110">
    <property type="entry name" value="Ankyrin_rpt"/>
</dbReference>
<dbReference type="PANTHER" id="PTHR43392:SF2">
    <property type="entry name" value="AAA-TYPE ATPASE FAMILY PROTEIN _ ANKYRIN REPEAT FAMILY PROTEIN"/>
    <property type="match status" value="1"/>
</dbReference>
<evidence type="ECO:0000256" key="2">
    <source>
        <dbReference type="ARBA" id="ARBA00022741"/>
    </source>
</evidence>
<protein>
    <recommendedName>
        <fullName evidence="7">AAA+ ATPase domain-containing protein</fullName>
    </recommendedName>
</protein>
<dbReference type="InterPro" id="IPR003959">
    <property type="entry name" value="ATPase_AAA_core"/>
</dbReference>
<dbReference type="Gene3D" id="1.25.40.20">
    <property type="entry name" value="Ankyrin repeat-containing domain"/>
    <property type="match status" value="2"/>
</dbReference>
<name>A0ABQ6MDQ7_9STRA</name>
<gene>
    <name evidence="8" type="ORF">TeGR_g12431</name>
</gene>
<dbReference type="PROSITE" id="PS50297">
    <property type="entry name" value="ANK_REP_REGION"/>
    <property type="match status" value="1"/>
</dbReference>
<sequence>MTTHVDLPWMQSSKPSRRVPGSENPLAKLLDLCEMSNFKGASDLLSSLSDSDAVSQLFHQNSSKFTPLHLAIYKGAGYDLVETMIKISKTDATKWPLCSMVTNTSYTPLFYAAAWGNNVEMVRLLIRTYPDALGMKTTKGQTPLVGANHFNKGKNKDDIVKLLEEASALHSRNDTNGLEELTANSEEQKQEAINQIAYVTRQNDITLARTALTAAIATSFINNISKTLNALAALDVPEDDPLLVEGKARMDALRMARKNLNEAFNGALDSIQAGNVAELKQHLTKTPALLSLRDPENVQGRTLLHYASDLNKAPCVDALLAALNANKSLWTTPQDDSSATFLVKNCASPVDSTQRTPLHDAVKNSHTGIVKTLLSNGAVADARDGIDWSPLHWASRTGNMEIALALLKVSTAPLESQDTENRTPLLVAAENEHFELVKVLVNDFKANPNARNKRDESAADIGDDKTREFVESYCFKQTFDVALTEGIRLWKDSSETRNAALSFLRTCRPAASAWKSDTKMRTELHAFRTCSEVTGQTHVALEKIRDGSFDILTDNIFDANKRTHDMLHLALAFASQPPGVCSVEDVRGALDKYEEGLGGVEVAEVQLDPLYLLAHARLAEMEPGREYQRVALLLEFQPFDSAMESKLSWLKESEQKAIIDAPKLYHKMQGAAHHGRRSSRRGRSRTDFCSVEEEWANMCIDTPAIACDAMDELMNLTGLESVKSAAISIYTSVLADAKLAEVSKKQTRKRVLNFAFVGNPGTGKSTVARIFARVLESAGVRSGNKFIQMTGSQALRKGARVFATELASLTGGDSSIGPKPSPLRRGLQVEVCKTEDGAERYYPGHISFIKSAAKDKGGTTYSVTYTDGTEDEGITEHQIRAIGHGGNVGGVLFLDEAYDLDPAHDSEGKAIMAEIMSAAEDHRDKVTIILAGYKDDIENKLYAFNSGMASRFRNIDFEDFDESQLKSIWESLCKESGYECDSKKTSEVAARRLARGAMRKGFGNARTVRKLVDRALESAERNYLKAGAGAKPLITVFDVIGKRPTFAQSPALKAAFEDLNAVTGLHKVKEEMYNLLDMAQKNFEKEEHGFKTSSVPLNRLFLGNPGTGKTTIAKIYGRILKALNFLEKGDVVFKSASDFLGSAIGESERKTAAILELAQENVLIVDEAYAMDDQMFGKRALDTFVEKLQGEGIAVVLIGYEAEMKAMFRNQNPGLSSRFDFAYAIQFQDFTNSELLAIIADCCRREEVSASIKVKVAAVQQLAKRRDAERHFGNARAANNLVSDAIKRMASRIKREKDSKEEAVEEFLTIRDIEGEKSEFEKNPLKVLEDLQGDQSEGWKKMLLDASDQIYVKKAEGKPLRGIVKNMIFIGPPGTGKTTVARKMASILYGLGMLATDTVVETSGANLTGQHVGTTKKIVEEKMSEARGGILFVDEAYGVTGSNYGQEAIDTLCGMLTLDDYADGKTIVIMGGYKKDMYEMMEENEGLKSRFSATVEFENWSAGKCAGLVEKLAGKAGFGLTTGGVDLLKEGFAELSKPGPDGEAARGGWANARDAVTMFEYVEACRNSRVAKLMKAGVYDETDEKVSEVFTAGDCKEAVNKYLTQTQGKKKVKPKMNVNVNARAEEKKKGRGEEEEKAEDEQEERPEEAEDKELDLSKLALCVNVNYNRMDAKDPAKKKAAVAAAEKELEKVRGSLREKRAALEKQVAAEDEEEAAKTKEEVAALEKELMEQRKKELLRSVADCENHYSFRRFGDSWVCEGGRHEVSEAELMRAYRAAYEA</sequence>
<dbReference type="PROSITE" id="PS50088">
    <property type="entry name" value="ANK_REPEAT"/>
    <property type="match status" value="1"/>
</dbReference>